<evidence type="ECO:0000256" key="1">
    <source>
        <dbReference type="ARBA" id="ARBA00004196"/>
    </source>
</evidence>
<accession>A0A812J5I5</accession>
<dbReference type="NCBIfam" id="TIGR01376">
    <property type="entry name" value="POMP_repeat"/>
    <property type="match status" value="1"/>
</dbReference>
<feature type="transmembrane region" description="Helical" evidence="9">
    <location>
        <begin position="715"/>
        <end position="735"/>
    </location>
</feature>
<dbReference type="InterPro" id="IPR003368">
    <property type="entry name" value="POMP_repeat"/>
</dbReference>
<feature type="transmembrane region" description="Helical" evidence="9">
    <location>
        <begin position="547"/>
        <end position="568"/>
    </location>
</feature>
<name>A0A812J5I5_SYMPI</name>
<dbReference type="GO" id="GO:0005576">
    <property type="term" value="C:extracellular region"/>
    <property type="evidence" value="ECO:0007669"/>
    <property type="project" value="UniProtKB-SubCell"/>
</dbReference>
<evidence type="ECO:0000256" key="9">
    <source>
        <dbReference type="SAM" id="Phobius"/>
    </source>
</evidence>
<feature type="transmembrane region" description="Helical" evidence="9">
    <location>
        <begin position="747"/>
        <end position="770"/>
    </location>
</feature>
<evidence type="ECO:0000256" key="8">
    <source>
        <dbReference type="SAM" id="MobiDB-lite"/>
    </source>
</evidence>
<feature type="transmembrane region" description="Helical" evidence="9">
    <location>
        <begin position="685"/>
        <end position="703"/>
    </location>
</feature>
<evidence type="ECO:0000313" key="10">
    <source>
        <dbReference type="EMBL" id="CAE7193344.1"/>
    </source>
</evidence>
<comment type="caution">
    <text evidence="10">The sequence shown here is derived from an EMBL/GenBank/DDBJ whole genome shotgun (WGS) entry which is preliminary data.</text>
</comment>
<keyword evidence="7" id="KW-0998">Cell outer membrane</keyword>
<evidence type="ECO:0000256" key="5">
    <source>
        <dbReference type="ARBA" id="ARBA00022729"/>
    </source>
</evidence>
<dbReference type="AlphaFoldDB" id="A0A812J5I5"/>
<dbReference type="PANTHER" id="PTHR11319">
    <property type="entry name" value="G PROTEIN-COUPLED RECEPTOR-RELATED"/>
    <property type="match status" value="1"/>
</dbReference>
<keyword evidence="9" id="KW-1133">Transmembrane helix</keyword>
<feature type="region of interest" description="Disordered" evidence="8">
    <location>
        <begin position="1"/>
        <end position="46"/>
    </location>
</feature>
<feature type="compositionally biased region" description="Basic and acidic residues" evidence="8">
    <location>
        <begin position="1"/>
        <end position="12"/>
    </location>
</feature>
<feature type="compositionally biased region" description="Polar residues" evidence="8">
    <location>
        <begin position="14"/>
        <end position="25"/>
    </location>
</feature>
<dbReference type="EMBL" id="CAJNIZ010001536">
    <property type="protein sequence ID" value="CAE7193344.1"/>
    <property type="molecule type" value="Genomic_DNA"/>
</dbReference>
<feature type="transmembrane region" description="Helical" evidence="9">
    <location>
        <begin position="612"/>
        <end position="633"/>
    </location>
</feature>
<gene>
    <name evidence="10" type="primary">pmpB</name>
    <name evidence="10" type="ORF">SPIL2461_LOCUS1566</name>
</gene>
<dbReference type="PANTHER" id="PTHR11319:SF35">
    <property type="entry name" value="OUTER MEMBRANE PROTEIN PMPC-RELATED"/>
    <property type="match status" value="1"/>
</dbReference>
<keyword evidence="4" id="KW-0964">Secreted</keyword>
<evidence type="ECO:0000256" key="2">
    <source>
        <dbReference type="ARBA" id="ARBA00004442"/>
    </source>
</evidence>
<evidence type="ECO:0000313" key="11">
    <source>
        <dbReference type="Proteomes" id="UP000649617"/>
    </source>
</evidence>
<organism evidence="10 11">
    <name type="scientific">Symbiodinium pilosum</name>
    <name type="common">Dinoflagellate</name>
    <dbReference type="NCBI Taxonomy" id="2952"/>
    <lineage>
        <taxon>Eukaryota</taxon>
        <taxon>Sar</taxon>
        <taxon>Alveolata</taxon>
        <taxon>Dinophyceae</taxon>
        <taxon>Suessiales</taxon>
        <taxon>Symbiodiniaceae</taxon>
        <taxon>Symbiodinium</taxon>
    </lineage>
</organism>
<evidence type="ECO:0000256" key="6">
    <source>
        <dbReference type="ARBA" id="ARBA00023136"/>
    </source>
</evidence>
<comment type="subcellular location">
    <subcellularLocation>
        <location evidence="1">Cell envelope</location>
    </subcellularLocation>
    <subcellularLocation>
        <location evidence="2">Cell outer membrane</location>
    </subcellularLocation>
    <subcellularLocation>
        <location evidence="3">Secreted</location>
    </subcellularLocation>
</comment>
<sequence>MYLGHRVPEWRQTRPGSGSTLQERASYSPRVGKGGKGAPKTAAEAQSRGVALSLHAPAVRKDTTSFRTLGSRVTIKNCWATSSGAGIHILKGGFDSNDTEMLFEHCRSGSKGGAIFAEDTILRQRGGVMTFRYSKAVWGGSIYVRRLIQEKGTMNFLNSTSRKNGGAISTAKGVHQEGGLLSFEHCESQKLGGAIMVSPQAREESIRSRGVIRCADTYALMGGCLATIGRGVVALDTFELNHSASQVLGNLAYVRGAFSANAVHIADESVRIDAAIVGLNTSNVSFLNCSKTPSCHLRAVILALGPAVCSPGSGIGAKLAGGEEFRGCFRCEDGKAQLKEALNPRCQTCPYEADKCEPNLMQLEPGVMAKSDNFTRVLHCPNAKACPGGSAPLSDALPMCAEGHDGDGCANCSTGFGRSDSSVLVCVKCAAGWKAEGLQLVYFVLSDVLLLAVATSSVLGASATSQDSSVLLNQLMSFATVAQTVLSAISQTAAYNQLSSRLKLWLEVSGVVSAIAQGESSWSMSRECLLVSLGLPKTLWHAHLVSALLQGVLLALLICLQGFWFAFVVWTNCFAPSIAASFGRYLVGYRLEPESIGGKMHWPFLPPVDNSYEFVFGMLVLCLVATTGGWWMAANSKLSPDPDYVVFLVRNYKPAYRNWETERLMRKMLLRLVAAALPIAYSPALQMWCVCLILSASLLSYSIQRPYRLELFNQVETLLLCVALVLAFSASAVLANEKHWGSSRNTQVLVLLSMSVLATVTTVTLSALVARRLYKERIRKFFTDADDS</sequence>
<protein>
    <submittedName>
        <fullName evidence="10">PmpB protein</fullName>
    </submittedName>
</protein>
<reference evidence="10" key="1">
    <citation type="submission" date="2021-02" db="EMBL/GenBank/DDBJ databases">
        <authorList>
            <person name="Dougan E. K."/>
            <person name="Rhodes N."/>
            <person name="Thang M."/>
            <person name="Chan C."/>
        </authorList>
    </citation>
    <scope>NUCLEOTIDE SEQUENCE</scope>
</reference>
<evidence type="ECO:0000256" key="4">
    <source>
        <dbReference type="ARBA" id="ARBA00022525"/>
    </source>
</evidence>
<proteinExistence type="predicted"/>
<evidence type="ECO:0000256" key="7">
    <source>
        <dbReference type="ARBA" id="ARBA00023237"/>
    </source>
</evidence>
<keyword evidence="5" id="KW-0732">Signal</keyword>
<keyword evidence="6 9" id="KW-0472">Membrane</keyword>
<dbReference type="OrthoDB" id="422143at2759"/>
<keyword evidence="9" id="KW-0812">Transmembrane</keyword>
<keyword evidence="11" id="KW-1185">Reference proteome</keyword>
<dbReference type="Proteomes" id="UP000649617">
    <property type="component" value="Unassembled WGS sequence"/>
</dbReference>
<evidence type="ECO:0000256" key="3">
    <source>
        <dbReference type="ARBA" id="ARBA00004613"/>
    </source>
</evidence>